<evidence type="ECO:0000256" key="6">
    <source>
        <dbReference type="SAM" id="Coils"/>
    </source>
</evidence>
<evidence type="ECO:0000256" key="2">
    <source>
        <dbReference type="ARBA" id="ARBA00006914"/>
    </source>
</evidence>
<dbReference type="GO" id="GO:0016887">
    <property type="term" value="F:ATP hydrolysis activity"/>
    <property type="evidence" value="ECO:0007669"/>
    <property type="project" value="InterPro"/>
</dbReference>
<dbReference type="Pfam" id="PF13589">
    <property type="entry name" value="HATPase_c_3"/>
    <property type="match status" value="1"/>
</dbReference>
<keyword evidence="10" id="KW-1185">Reference proteome</keyword>
<evidence type="ECO:0000259" key="8">
    <source>
        <dbReference type="SMART" id="SM00382"/>
    </source>
</evidence>
<dbReference type="SUPFAM" id="SSF52540">
    <property type="entry name" value="P-loop containing nucleoside triphosphate hydrolases"/>
    <property type="match status" value="2"/>
</dbReference>
<comment type="similarity">
    <text evidence="2">Belongs to the AAA ATPase family.</text>
</comment>
<proteinExistence type="inferred from homology"/>
<keyword evidence="6" id="KW-0175">Coiled coil</keyword>
<dbReference type="PROSITE" id="PS00674">
    <property type="entry name" value="AAA"/>
    <property type="match status" value="1"/>
</dbReference>
<evidence type="ECO:0000256" key="1">
    <source>
        <dbReference type="ARBA" id="ARBA00004496"/>
    </source>
</evidence>
<feature type="coiled-coil region" evidence="6">
    <location>
        <begin position="771"/>
        <end position="808"/>
    </location>
</feature>
<evidence type="ECO:0000256" key="7">
    <source>
        <dbReference type="SAM" id="MobiDB-lite"/>
    </source>
</evidence>
<dbReference type="Gene3D" id="3.40.50.300">
    <property type="entry name" value="P-loop containing nucleotide triphosphate hydrolases"/>
    <property type="match status" value="2"/>
</dbReference>
<dbReference type="PANTHER" id="PTHR33566:SF6">
    <property type="entry name" value="PROTEIN DEFECTIVE IN MERISTEM SILENCING 3"/>
    <property type="match status" value="1"/>
</dbReference>
<dbReference type="Pfam" id="PF00004">
    <property type="entry name" value="AAA"/>
    <property type="match status" value="2"/>
</dbReference>
<dbReference type="GO" id="GO:0005524">
    <property type="term" value="F:ATP binding"/>
    <property type="evidence" value="ECO:0007669"/>
    <property type="project" value="UniProtKB-KW"/>
</dbReference>
<evidence type="ECO:0000313" key="10">
    <source>
        <dbReference type="Proteomes" id="UP000583929"/>
    </source>
</evidence>
<dbReference type="InterPro" id="IPR036890">
    <property type="entry name" value="HATPase_C_sf"/>
</dbReference>
<keyword evidence="5" id="KW-0067">ATP-binding</keyword>
<comment type="subcellular location">
    <subcellularLocation>
        <location evidence="1">Cytoplasm</location>
    </subcellularLocation>
</comment>
<accession>A0A7J6HV47</accession>
<gene>
    <name evidence="9" type="ORF">G4B88_023680</name>
</gene>
<evidence type="ECO:0000256" key="3">
    <source>
        <dbReference type="ARBA" id="ARBA00022490"/>
    </source>
</evidence>
<dbReference type="FunFam" id="3.40.50.300:FF:000567">
    <property type="entry name" value="ATPase, AAA family protein"/>
    <property type="match status" value="1"/>
</dbReference>
<organism evidence="9 10">
    <name type="scientific">Cannabis sativa</name>
    <name type="common">Hemp</name>
    <name type="synonym">Marijuana</name>
    <dbReference type="NCBI Taxonomy" id="3483"/>
    <lineage>
        <taxon>Eukaryota</taxon>
        <taxon>Viridiplantae</taxon>
        <taxon>Streptophyta</taxon>
        <taxon>Embryophyta</taxon>
        <taxon>Tracheophyta</taxon>
        <taxon>Spermatophyta</taxon>
        <taxon>Magnoliopsida</taxon>
        <taxon>eudicotyledons</taxon>
        <taxon>Gunneridae</taxon>
        <taxon>Pentapetalae</taxon>
        <taxon>rosids</taxon>
        <taxon>fabids</taxon>
        <taxon>Rosales</taxon>
        <taxon>Cannabaceae</taxon>
        <taxon>Cannabis</taxon>
    </lineage>
</organism>
<feature type="region of interest" description="Disordered" evidence="7">
    <location>
        <begin position="1154"/>
        <end position="1176"/>
    </location>
</feature>
<dbReference type="SMART" id="SM00382">
    <property type="entry name" value="AAA"/>
    <property type="match status" value="2"/>
</dbReference>
<feature type="compositionally biased region" description="Low complexity" evidence="7">
    <location>
        <begin position="1272"/>
        <end position="1281"/>
    </location>
</feature>
<feature type="non-terminal residue" evidence="9">
    <location>
        <position position="1"/>
    </location>
</feature>
<dbReference type="InterPro" id="IPR041569">
    <property type="entry name" value="AAA_lid_3"/>
</dbReference>
<dbReference type="Pfam" id="PF17862">
    <property type="entry name" value="AAA_lid_3"/>
    <property type="match status" value="2"/>
</dbReference>
<dbReference type="InterPro" id="IPR003959">
    <property type="entry name" value="ATPase_AAA_core"/>
</dbReference>
<dbReference type="GO" id="GO:0005737">
    <property type="term" value="C:cytoplasm"/>
    <property type="evidence" value="ECO:0007669"/>
    <property type="project" value="UniProtKB-SubCell"/>
</dbReference>
<evidence type="ECO:0000313" key="9">
    <source>
        <dbReference type="EMBL" id="KAF4399086.1"/>
    </source>
</evidence>
<comment type="caution">
    <text evidence="9">The sequence shown here is derived from an EMBL/GenBank/DDBJ whole genome shotgun (WGS) entry which is preliminary data.</text>
</comment>
<feature type="coiled-coil region" evidence="6">
    <location>
        <begin position="1083"/>
        <end position="1120"/>
    </location>
</feature>
<dbReference type="Proteomes" id="UP000583929">
    <property type="component" value="Unassembled WGS sequence"/>
</dbReference>
<dbReference type="InterPro" id="IPR003593">
    <property type="entry name" value="AAA+_ATPase"/>
</dbReference>
<dbReference type="SUPFAM" id="SSF55874">
    <property type="entry name" value="ATPase domain of HSP90 chaperone/DNA topoisomerase II/histidine kinase"/>
    <property type="match status" value="1"/>
</dbReference>
<dbReference type="InterPro" id="IPR027417">
    <property type="entry name" value="P-loop_NTPase"/>
</dbReference>
<protein>
    <recommendedName>
        <fullName evidence="8">AAA+ ATPase domain-containing protein</fullName>
    </recommendedName>
</protein>
<evidence type="ECO:0000256" key="5">
    <source>
        <dbReference type="ARBA" id="ARBA00022840"/>
    </source>
</evidence>
<keyword evidence="3" id="KW-0963">Cytoplasm</keyword>
<dbReference type="FunFam" id="3.40.50.300:FF:000365">
    <property type="entry name" value="Ribosome biogenesis ATPase RIX7"/>
    <property type="match status" value="1"/>
</dbReference>
<keyword evidence="4" id="KW-0547">Nucleotide-binding</keyword>
<dbReference type="Gene3D" id="3.30.565.10">
    <property type="entry name" value="Histidine kinase-like ATPase, C-terminal domain"/>
    <property type="match status" value="1"/>
</dbReference>
<feature type="compositionally biased region" description="Basic residues" evidence="7">
    <location>
        <begin position="1160"/>
        <end position="1174"/>
    </location>
</feature>
<feature type="domain" description="AAA+ ATPase" evidence="8">
    <location>
        <begin position="1375"/>
        <end position="1518"/>
    </location>
</feature>
<feature type="region of interest" description="Disordered" evidence="7">
    <location>
        <begin position="1229"/>
        <end position="1284"/>
    </location>
</feature>
<dbReference type="EMBL" id="JAATIQ010000022">
    <property type="protein sequence ID" value="KAF4399086.1"/>
    <property type="molecule type" value="Genomic_DNA"/>
</dbReference>
<feature type="domain" description="AAA+ ATPase" evidence="8">
    <location>
        <begin position="1670"/>
        <end position="1806"/>
    </location>
</feature>
<reference evidence="9 10" key="1">
    <citation type="journal article" date="2020" name="bioRxiv">
        <title>Sequence and annotation of 42 cannabis genomes reveals extensive copy number variation in cannabinoid synthesis and pathogen resistance genes.</title>
        <authorList>
            <person name="Mckernan K.J."/>
            <person name="Helbert Y."/>
            <person name="Kane L.T."/>
            <person name="Ebling H."/>
            <person name="Zhang L."/>
            <person name="Liu B."/>
            <person name="Eaton Z."/>
            <person name="Mclaughlin S."/>
            <person name="Kingan S."/>
            <person name="Baybayan P."/>
            <person name="Concepcion G."/>
            <person name="Jordan M."/>
            <person name="Riva A."/>
            <person name="Barbazuk W."/>
            <person name="Harkins T."/>
        </authorList>
    </citation>
    <scope>NUCLEOTIDE SEQUENCE [LARGE SCALE GENOMIC DNA]</scope>
    <source>
        <strain evidence="10">cv. Jamaican Lion 4</strain>
        <tissue evidence="9">Leaf</tissue>
    </source>
</reference>
<dbReference type="Gene3D" id="1.10.8.60">
    <property type="match status" value="2"/>
</dbReference>
<sequence length="2367" mass="265604">KGTKRQLFGTNDGSSNSLDEIYRFKVLLPNGTTVGLNLRDSGSNMGVNDFINLVKDEYSRLSESMQHKRCMNWDSAGSLSLHDTNDAKIKGVVDFKNFKPHKCHILILHVSIISYMRSRIDGSGKAVQTFENMWDLTPDTDILREVPESYTFESALADLIDNSLQAVWANSNNDRKLVSVDLLEDRISVFDTGTGMDGSDENSLAKWGKMGASLNRSEKEQAIGGNPPYLMPYFGMFGYGGSFASMHLGRHALVSSKTKNSRKVYTLHLAREALLRRSGLEWTTSGGLRDPSEDELTKTKHGSFTKVEIFEPKIKPSNTLQLQCKLKDIYFPYIQCDELSNSGKTITPIEFQVNGTNLTEIEGGEVAITNLHSCNGPDFVLQLRLSLNQDNVTKSQAISQFEVVSGSRLNHEANVRLKCVYFPVVGGKENIEKILEKLKDAGHEVSENFRTFKRVSIRRLGRLIPDARWDWMPFMDLRQKKGTDRAHILKRCCFRVKCFIDTDAGINPTPSKHDLAPHSPFTTALRNFGNILYENEKGIEIRVYRDGKPLKNSQLERDYQNWILQMHNKYDEEVDHGEDEPILALITSPSKGKAIRKSNDVSRVHQVLKRNEITWKAGQHVKILKGACAGVHKNNVYATIQYFILGGLQGDTGGEVQIICSKYLYFIGLKRPLGTPEDDGCIISEVNGMMTLDMKRSLSLPISVIDSKKCLPVETAEWNNQMDKRLQKNKTVDLYKSSIVKPARQNSKEEHDGMEFSMFIKNYKKVFEDDLLKFGSEIQILEDKYHQLNEEKEKIEETIKDLQDSTELYRPGFVNQFSTKEEVIESIVKMGNSVAAAVLCSISKEVPFQEKENDLMKDIIGVVALLGRVRSSQLSRILAEYLGSDQMLAVVARSFETAILLEKHKQTGDVNCSHVNHEEAPVLGQSINGRFIVICFDNISPFRGSLKSGSQRKLDLQRPYLNDGTIPKGFLGFAVNMIDFDADQLSIKNSSGHGLRETVFYHLLGELHLYRTLEDMLAARACIKQGAISLDGGILRGDSVISFGSRCVSLFMSFSSSLVGMFFVEMIGFSMIVLSDPGVCFQVVQTINEMPSSQENLKQLKEKKSELRTINDEIEVEKGKLNKVLDKFHERKAEFNKFMKLFFEINFKLEPARQGDSTSKLRKPKKMIRKRSRVGAREEKVLRGRLQSFKNLNSSTVDEMANYLYSSYPEYKRQKRPIFMKLLHDALEHNEQGSTSPSPSRKKYKRDVDDGRSWENNQNCLSESDVDNGVVSMSTSTSTSMLGDNERVEPHFDLTKSMLRVSYAGSANLKKKKKNEDENLELELVSDHHVPESEVKVKSGFEDMGGMKGVLKQLEKKVLMPLYQHQLLEWLGVQPISGLLLHGPPGCGKTKLAHAIANQTGYPFYNISATDFVSGVSGESEENIRELFQKAHKTAPSIIFIDEIDVVASKRENLQREMERRIVTQLMTCMDSSSESKSSDDIQGYVLVIGATNRPNAIDPALRRPGRFEYEIELGVPDENARAEILSVITRTMRLEGSFDLRKIARSTPGFVAADLKALASEAGHLVAERILYERKSNSCGNSIDQEQSMEWLKEPVMPEVMEGISITMADFEEAIKTVQPSTRREGFSAIPNVKWEDVGGLDLIRKELDRYIVRRIKYHEKYKRFGVNLDTGILLYGPPGCGKTLIAQAVAKEAGANFIHIKGPELLNKYVGESESAVRTLFSRARTCSPCILFFDEVDALTKERGKEGSWVTERLLNQLLIELDGVDKRQGVFVIGATNRPDVMDKASLRPGRFGKHLYVSLPTPDERGLILKALTRDKPIDESVDFNVIGRMKGCDHFSGADLHALVNEAALAALEDEDEDTIKTTHFEQALAKISSSVPPELAMKSDSHSGLHDVQPLFEYPDFAHVGGHPSDRAVDLGRTRRGEAHSESTQPCFNLTTSSFEEPYALATQPPPASVQGNPNGMDIVVVKDDGNGSFSHAESIIQYSKKLQDDLHIIGMKIKQHEDSIKFLKSQKSKFDDSILDLQGKYHSSATKIENEDHSHLQNEEEICGQILQHERSAAGILCLLKARHGTQVSNLTMTKDVVGIVATLGKVDDDNLSRLFSEYLGMETMLAIVCKTTEGVKALEVYNNEGCIDKNSGLHGLGASIGRALEGRFVVICLENLRHEPYAGEFILDDPQRRLDLLKPRLPNGECPPGFLGFAVNMINVDTTNLYYITASGHGLRETLFYSLFSRLQVYKTRVDMLNALPCISDGALSLDGGIIKATGVFSLGNRQDVNVRFPKSSVALSLPDSYLGAERQIKELKWQKEKMAEDIKREQTLLDNSKLKFDRKKQEFLKFLAESSSYASQHQINSTQSRMTPR</sequence>
<name>A0A7J6HV47_CANSA</name>
<feature type="coiled-coil region" evidence="6">
    <location>
        <begin position="2299"/>
        <end position="2326"/>
    </location>
</feature>
<dbReference type="PANTHER" id="PTHR33566">
    <property type="entry name" value="EN/SPM-LIKE TRANSPOSON-RELATED"/>
    <property type="match status" value="1"/>
</dbReference>
<evidence type="ECO:0000256" key="4">
    <source>
        <dbReference type="ARBA" id="ARBA00022741"/>
    </source>
</evidence>
<dbReference type="InterPro" id="IPR003960">
    <property type="entry name" value="ATPase_AAA_CS"/>
</dbReference>